<accession>A0A4Q4TPA0</accession>
<dbReference type="STRING" id="155417.A0A4Q4TPA0"/>
<dbReference type="OrthoDB" id="4686792at2759"/>
<keyword evidence="2" id="KW-1185">Reference proteome</keyword>
<dbReference type="AlphaFoldDB" id="A0A4Q4TPA0"/>
<reference evidence="1 2" key="1">
    <citation type="submission" date="2018-06" db="EMBL/GenBank/DDBJ databases">
        <title>Complete Genomes of Monosporascus.</title>
        <authorList>
            <person name="Robinson A.J."/>
            <person name="Natvig D.O."/>
        </authorList>
    </citation>
    <scope>NUCLEOTIDE SEQUENCE [LARGE SCALE GENOMIC DNA]</scope>
    <source>
        <strain evidence="1 2">CBS 110550</strain>
    </source>
</reference>
<dbReference type="Proteomes" id="UP000293360">
    <property type="component" value="Unassembled WGS sequence"/>
</dbReference>
<comment type="caution">
    <text evidence="1">The sequence shown here is derived from an EMBL/GenBank/DDBJ whole genome shotgun (WGS) entry which is preliminary data.</text>
</comment>
<protein>
    <submittedName>
        <fullName evidence="1">Uncharacterized protein</fullName>
    </submittedName>
</protein>
<sequence>MTGTKRDDFPDVPDLPLEGRRSGRIVTVIVGPERRRYEVQLQRLGRLLCQRLEKSSWSIEIPEEDHDAFNLFVNWQHNGGRLPRVPDLGNYFPVGGKPPGQTGDQLPFPPNHDLFVPLFSPASKELENDHFVHICFYTMYQHYSVEELRLRFGRHQTQAPVPERAIHSPDHASGSSVTPRPTFSSNISFSSMFHDGRPASASPLFSTQKPTIDRGCVNTTLATIRNEPDTILPNIEPEEALSLA</sequence>
<dbReference type="EMBL" id="QJNU01000064">
    <property type="protein sequence ID" value="RYP08422.1"/>
    <property type="molecule type" value="Genomic_DNA"/>
</dbReference>
<evidence type="ECO:0000313" key="2">
    <source>
        <dbReference type="Proteomes" id="UP000293360"/>
    </source>
</evidence>
<name>A0A4Q4TPA0_9PEZI</name>
<gene>
    <name evidence="1" type="ORF">DL764_001910</name>
</gene>
<organism evidence="1 2">
    <name type="scientific">Monosporascus ibericus</name>
    <dbReference type="NCBI Taxonomy" id="155417"/>
    <lineage>
        <taxon>Eukaryota</taxon>
        <taxon>Fungi</taxon>
        <taxon>Dikarya</taxon>
        <taxon>Ascomycota</taxon>
        <taxon>Pezizomycotina</taxon>
        <taxon>Sordariomycetes</taxon>
        <taxon>Xylariomycetidae</taxon>
        <taxon>Xylariales</taxon>
        <taxon>Xylariales incertae sedis</taxon>
        <taxon>Monosporascus</taxon>
    </lineage>
</organism>
<proteinExistence type="predicted"/>
<evidence type="ECO:0000313" key="1">
    <source>
        <dbReference type="EMBL" id="RYP08422.1"/>
    </source>
</evidence>